<comment type="caution">
    <text evidence="2">The sequence shown here is derived from an EMBL/GenBank/DDBJ whole genome shotgun (WGS) entry which is preliminary data.</text>
</comment>
<protein>
    <submittedName>
        <fullName evidence="2">Capsular polysaccharide transport system permease protein</fullName>
    </submittedName>
</protein>
<accession>A0A318HYY2</accession>
<name>A0A318HYY2_BURPY</name>
<evidence type="ECO:0000313" key="3">
    <source>
        <dbReference type="Proteomes" id="UP000247755"/>
    </source>
</evidence>
<feature type="transmembrane region" description="Helical" evidence="1">
    <location>
        <begin position="36"/>
        <end position="62"/>
    </location>
</feature>
<dbReference type="EMBL" id="QJJY01000033">
    <property type="protein sequence ID" value="PXX23825.1"/>
    <property type="molecule type" value="Genomic_DNA"/>
</dbReference>
<feature type="transmembrane region" description="Helical" evidence="1">
    <location>
        <begin position="368"/>
        <end position="390"/>
    </location>
</feature>
<dbReference type="Proteomes" id="UP000247755">
    <property type="component" value="Unassembled WGS sequence"/>
</dbReference>
<evidence type="ECO:0000313" key="2">
    <source>
        <dbReference type="EMBL" id="PXX23825.1"/>
    </source>
</evidence>
<dbReference type="PANTHER" id="PTHR32309">
    <property type="entry name" value="TYROSINE-PROTEIN KINASE"/>
    <property type="match status" value="1"/>
</dbReference>
<keyword evidence="1" id="KW-0812">Transmembrane</keyword>
<proteinExistence type="predicted"/>
<keyword evidence="1" id="KW-1133">Transmembrane helix</keyword>
<organism evidence="2 3">
    <name type="scientific">Burkholderia pyrrocinia</name>
    <name type="common">Pseudomonas pyrrocinia</name>
    <dbReference type="NCBI Taxonomy" id="60550"/>
    <lineage>
        <taxon>Bacteria</taxon>
        <taxon>Pseudomonadati</taxon>
        <taxon>Pseudomonadota</taxon>
        <taxon>Betaproteobacteria</taxon>
        <taxon>Burkholderiales</taxon>
        <taxon>Burkholderiaceae</taxon>
        <taxon>Burkholderia</taxon>
        <taxon>Burkholderia cepacia complex</taxon>
    </lineage>
</organism>
<dbReference type="GO" id="GO:0005886">
    <property type="term" value="C:plasma membrane"/>
    <property type="evidence" value="ECO:0007669"/>
    <property type="project" value="TreeGrafter"/>
</dbReference>
<evidence type="ECO:0000256" key="1">
    <source>
        <dbReference type="SAM" id="Phobius"/>
    </source>
</evidence>
<sequence>MDIPVGFPAQGSQRTYRWNPSKMPRSTSYKLTPAKLLFVLTVVIPVTVAIVYYGFVAADVYVSESRFVVRSEQRQPGGSLLGSFLAESSLGRAQDDAWIVNDYVLSMDALKALDHEIQLRKRVGDPHGDIVSRFPQFGSADATYEKFLDYYRDRIVAVVHDSTTSITTLRTSAFDPRSARDINERLLTMSEALVNELNRRARQDEMQYASAMVEEAQDRVKSAALALSEYRMSYAVFDPDRQSALQLQLVGKLQDEMLATRARLAEVESLSPDNPQIRPLKTRIAAIGYEMAAVSTQVMGRGDGSFAARSREFERLSIEKQFAERQLASALALQEQARSEVAKKQLYIARVVQPRLPDAAEEPKRLRAILIVLTMGLVTWGLLSLLLSGIREHTLE</sequence>
<dbReference type="PANTHER" id="PTHR32309:SF13">
    <property type="entry name" value="FERRIC ENTEROBACTIN TRANSPORT PROTEIN FEPE"/>
    <property type="match status" value="1"/>
</dbReference>
<gene>
    <name evidence="2" type="ORF">NA66_103341</name>
</gene>
<keyword evidence="1" id="KW-0472">Membrane</keyword>
<dbReference type="GO" id="GO:0004713">
    <property type="term" value="F:protein tyrosine kinase activity"/>
    <property type="evidence" value="ECO:0007669"/>
    <property type="project" value="TreeGrafter"/>
</dbReference>
<dbReference type="AlphaFoldDB" id="A0A318HYY2"/>
<reference evidence="2 3" key="1">
    <citation type="submission" date="2018-05" db="EMBL/GenBank/DDBJ databases">
        <title>Comparative genomics of bacterial root endophytes of switchgrass collected from native prairies over two seasons.</title>
        <authorList>
            <person name="Tang Y."/>
        </authorList>
    </citation>
    <scope>NUCLEOTIDE SEQUENCE [LARGE SCALE GENOMIC DNA]</scope>
    <source>
        <strain evidence="2 3">NFIX32</strain>
    </source>
</reference>
<dbReference type="InterPro" id="IPR050445">
    <property type="entry name" value="Bact_polysacc_biosynth/exp"/>
</dbReference>